<keyword evidence="1" id="KW-0472">Membrane</keyword>
<proteinExistence type="predicted"/>
<comment type="caution">
    <text evidence="2">The sequence shown here is derived from an EMBL/GenBank/DDBJ whole genome shotgun (WGS) entry which is preliminary data.</text>
</comment>
<name>A0A2N5N5F9_9BACL</name>
<dbReference type="Proteomes" id="UP000234789">
    <property type="component" value="Unassembled WGS sequence"/>
</dbReference>
<protein>
    <recommendedName>
        <fullName evidence="4">DUF2619 domain-containing protein</fullName>
    </recommendedName>
</protein>
<evidence type="ECO:0000256" key="1">
    <source>
        <dbReference type="SAM" id="Phobius"/>
    </source>
</evidence>
<dbReference type="RefSeq" id="WP_028599866.1">
    <property type="nucleotide sequence ID" value="NZ_BIMM01000007.1"/>
</dbReference>
<evidence type="ECO:0000313" key="2">
    <source>
        <dbReference type="EMBL" id="PLT45540.1"/>
    </source>
</evidence>
<gene>
    <name evidence="2" type="ORF">B8V81_3971</name>
</gene>
<reference evidence="2 3" key="1">
    <citation type="submission" date="2017-05" db="EMBL/GenBank/DDBJ databases">
        <title>Functional genome analysis of Paenibacillus pasadenensis strain R16: insights on endophytic life style and antifungal activity.</title>
        <authorList>
            <person name="Passera A."/>
            <person name="Marcolungo L."/>
            <person name="Casati P."/>
            <person name="Brasca M."/>
            <person name="Quaglino F."/>
            <person name="Delledonne M."/>
        </authorList>
    </citation>
    <scope>NUCLEOTIDE SEQUENCE [LARGE SCALE GENOMIC DNA]</scope>
    <source>
        <strain evidence="2 3">R16</strain>
    </source>
</reference>
<dbReference type="AlphaFoldDB" id="A0A2N5N5F9"/>
<feature type="transmembrane region" description="Helical" evidence="1">
    <location>
        <begin position="68"/>
        <end position="86"/>
    </location>
</feature>
<feature type="transmembrane region" description="Helical" evidence="1">
    <location>
        <begin position="42"/>
        <end position="62"/>
    </location>
</feature>
<keyword evidence="1" id="KW-1133">Transmembrane helix</keyword>
<sequence length="88" mass="9098">MLNKAVAAMASLRLVSGSIEIMAALLMLRLNQVDKALAVNSALALVGPIVLLTTTAIGLIGLSDKLSPSRMLWIGTGVACLLIGVLKK</sequence>
<evidence type="ECO:0008006" key="4">
    <source>
        <dbReference type="Google" id="ProtNLM"/>
    </source>
</evidence>
<dbReference type="Pfam" id="PF10942">
    <property type="entry name" value="DUF2619"/>
    <property type="match status" value="1"/>
</dbReference>
<evidence type="ECO:0000313" key="3">
    <source>
        <dbReference type="Proteomes" id="UP000234789"/>
    </source>
</evidence>
<accession>A0A2N5N5F9</accession>
<dbReference type="InterPro" id="IPR020390">
    <property type="entry name" value="Uncharacterised_YqhV"/>
</dbReference>
<organism evidence="2 3">
    <name type="scientific">Paenibacillus pasadenensis</name>
    <dbReference type="NCBI Taxonomy" id="217090"/>
    <lineage>
        <taxon>Bacteria</taxon>
        <taxon>Bacillati</taxon>
        <taxon>Bacillota</taxon>
        <taxon>Bacilli</taxon>
        <taxon>Bacillales</taxon>
        <taxon>Paenibacillaceae</taxon>
        <taxon>Paenibacillus</taxon>
    </lineage>
</organism>
<dbReference type="EMBL" id="NFEZ01000004">
    <property type="protein sequence ID" value="PLT45540.1"/>
    <property type="molecule type" value="Genomic_DNA"/>
</dbReference>
<keyword evidence="3" id="KW-1185">Reference proteome</keyword>
<keyword evidence="1" id="KW-0812">Transmembrane</keyword>
<dbReference type="OrthoDB" id="1726013at2"/>